<comment type="caution">
    <text evidence="4">The sequence shown here is derived from an EMBL/GenBank/DDBJ whole genome shotgun (WGS) entry which is preliminary data.</text>
</comment>
<sequence length="198" mass="22965">MIIGVDIDNTIKDTHRAAVEIYNRKLNQQVKVEDVQDFYLDKAYGLTPKEGQKLWRSLEEEIYQLGVPLNHAVEVLNDLADQGHQIYFITARPGLKNIESVTRKWLKEHGFPYNGKNLIMNSQDKGKVAKELGVELFFEDAPDHLEKLVKSQVPTVIVDAVYNRDFPVPLKRITNWRQVYSLVEEMERSKQKKDTDEP</sequence>
<organism evidence="4 5">
    <name type="scientific">Thermoactinomyces vulgaris</name>
    <dbReference type="NCBI Taxonomy" id="2026"/>
    <lineage>
        <taxon>Bacteria</taxon>
        <taxon>Bacillati</taxon>
        <taxon>Bacillota</taxon>
        <taxon>Bacilli</taxon>
        <taxon>Bacillales</taxon>
        <taxon>Thermoactinomycetaceae</taxon>
        <taxon>Thermoactinomyces</taxon>
    </lineage>
</organism>
<dbReference type="EMBL" id="JAECVU010000003">
    <property type="protein sequence ID" value="MBH8588521.1"/>
    <property type="molecule type" value="Genomic_DNA"/>
</dbReference>
<evidence type="ECO:0000256" key="1">
    <source>
        <dbReference type="ARBA" id="ARBA00009589"/>
    </source>
</evidence>
<proteinExistence type="inferred from homology"/>
<accession>A0ABS0QIE6</accession>
<dbReference type="Gene3D" id="3.40.50.1000">
    <property type="entry name" value="HAD superfamily/HAD-like"/>
    <property type="match status" value="1"/>
</dbReference>
<dbReference type="InterPro" id="IPR010708">
    <property type="entry name" value="5'(3')-deoxyribonucleotidase"/>
</dbReference>
<dbReference type="Pfam" id="PF06941">
    <property type="entry name" value="NT5C"/>
    <property type="match status" value="1"/>
</dbReference>
<dbReference type="InterPro" id="IPR052419">
    <property type="entry name" value="5_3-deoxyribonucleotidase-like"/>
</dbReference>
<evidence type="ECO:0000256" key="2">
    <source>
        <dbReference type="ARBA" id="ARBA00022801"/>
    </source>
</evidence>
<dbReference type="SUPFAM" id="SSF56784">
    <property type="entry name" value="HAD-like"/>
    <property type="match status" value="1"/>
</dbReference>
<reference evidence="4 5" key="1">
    <citation type="submission" date="2020-12" db="EMBL/GenBank/DDBJ databases">
        <title>WGS of Thermoactinomyces spp.</title>
        <authorList>
            <person name="Cheng K."/>
        </authorList>
    </citation>
    <scope>NUCLEOTIDE SEQUENCE [LARGE SCALE GENOMIC DNA]</scope>
    <source>
        <strain evidence="5">CICC 10650\ACCC 41061</strain>
    </source>
</reference>
<dbReference type="InterPro" id="IPR036412">
    <property type="entry name" value="HAD-like_sf"/>
</dbReference>
<name>A0ABS0QIE6_THEVU</name>
<gene>
    <name evidence="4" type="ORF">I8U22_06765</name>
</gene>
<dbReference type="Proteomes" id="UP000641910">
    <property type="component" value="Unassembled WGS sequence"/>
</dbReference>
<evidence type="ECO:0000256" key="3">
    <source>
        <dbReference type="PIRNR" id="PIRNR021362"/>
    </source>
</evidence>
<dbReference type="EC" id="3.1.3.-" evidence="3"/>
<keyword evidence="2 3" id="KW-0378">Hydrolase</keyword>
<dbReference type="PIRSF" id="PIRSF021362">
    <property type="entry name" value="UCP021362_HAD"/>
    <property type="match status" value="1"/>
</dbReference>
<comment type="similarity">
    <text evidence="1 3">Belongs to the 5'(3')-deoxyribonucleotidase family.</text>
</comment>
<protein>
    <recommendedName>
        <fullName evidence="3">Nucleotidase</fullName>
        <ecNumber evidence="3">3.1.3.-</ecNumber>
    </recommendedName>
</protein>
<keyword evidence="5" id="KW-1185">Reference proteome</keyword>
<dbReference type="PANTHER" id="PTHR35134">
    <property type="entry name" value="NUCLEOTIDASE YQFW-RELATED"/>
    <property type="match status" value="1"/>
</dbReference>
<dbReference type="InterPro" id="IPR023214">
    <property type="entry name" value="HAD_sf"/>
</dbReference>
<dbReference type="InterPro" id="IPR009206">
    <property type="entry name" value="Nucleotidase_putative"/>
</dbReference>
<evidence type="ECO:0000313" key="4">
    <source>
        <dbReference type="EMBL" id="MBH8588521.1"/>
    </source>
</evidence>
<dbReference type="PANTHER" id="PTHR35134:SF2">
    <property type="entry name" value="NUCLEOTIDASE YQFW-RELATED"/>
    <property type="match status" value="1"/>
</dbReference>
<dbReference type="RefSeq" id="WP_037993280.1">
    <property type="nucleotide sequence ID" value="NZ_CP036487.1"/>
</dbReference>
<evidence type="ECO:0000313" key="5">
    <source>
        <dbReference type="Proteomes" id="UP000641910"/>
    </source>
</evidence>